<evidence type="ECO:0000313" key="2">
    <source>
        <dbReference type="Proteomes" id="UP001062846"/>
    </source>
</evidence>
<dbReference type="Proteomes" id="UP001062846">
    <property type="component" value="Chromosome 4"/>
</dbReference>
<comment type="caution">
    <text evidence="1">The sequence shown here is derived from an EMBL/GenBank/DDBJ whole genome shotgun (WGS) entry which is preliminary data.</text>
</comment>
<proteinExistence type="predicted"/>
<dbReference type="EMBL" id="CM046391">
    <property type="protein sequence ID" value="KAI8560017.1"/>
    <property type="molecule type" value="Genomic_DNA"/>
</dbReference>
<gene>
    <name evidence="1" type="ORF">RHMOL_Rhmol04G0222000</name>
</gene>
<sequence>MIRAAQYNHNIILKISARNQKKISGKVSSGQFFIEQFNKKLLKSRAFRSFFLVDF</sequence>
<accession>A0ACC0P300</accession>
<reference evidence="1" key="1">
    <citation type="submission" date="2022-02" db="EMBL/GenBank/DDBJ databases">
        <title>Plant Genome Project.</title>
        <authorList>
            <person name="Zhang R.-G."/>
        </authorList>
    </citation>
    <scope>NUCLEOTIDE SEQUENCE</scope>
    <source>
        <strain evidence="1">AT1</strain>
    </source>
</reference>
<organism evidence="1 2">
    <name type="scientific">Rhododendron molle</name>
    <name type="common">Chinese azalea</name>
    <name type="synonym">Azalea mollis</name>
    <dbReference type="NCBI Taxonomy" id="49168"/>
    <lineage>
        <taxon>Eukaryota</taxon>
        <taxon>Viridiplantae</taxon>
        <taxon>Streptophyta</taxon>
        <taxon>Embryophyta</taxon>
        <taxon>Tracheophyta</taxon>
        <taxon>Spermatophyta</taxon>
        <taxon>Magnoliopsida</taxon>
        <taxon>eudicotyledons</taxon>
        <taxon>Gunneridae</taxon>
        <taxon>Pentapetalae</taxon>
        <taxon>asterids</taxon>
        <taxon>Ericales</taxon>
        <taxon>Ericaceae</taxon>
        <taxon>Ericoideae</taxon>
        <taxon>Rhodoreae</taxon>
        <taxon>Rhododendron</taxon>
    </lineage>
</organism>
<name>A0ACC0P300_RHOML</name>
<evidence type="ECO:0000313" key="1">
    <source>
        <dbReference type="EMBL" id="KAI8560017.1"/>
    </source>
</evidence>
<protein>
    <submittedName>
        <fullName evidence="1">Uncharacterized protein</fullName>
    </submittedName>
</protein>
<keyword evidence="2" id="KW-1185">Reference proteome</keyword>